<name>A0A1E7Z849_9ALTE</name>
<proteinExistence type="inferred from homology"/>
<keyword evidence="4 5" id="KW-0684">Rhamnose metabolism</keyword>
<dbReference type="GO" id="GO:0019301">
    <property type="term" value="P:rhamnose catabolic process"/>
    <property type="evidence" value="ECO:0007669"/>
    <property type="project" value="UniProtKB-UniRule"/>
</dbReference>
<sequence length="104" mass="12101">METIAFVMQLLPGFEAEYEKRHDKIWPELVTLLKEAGVEDYSIFLHPETLQLFATLKRPANHNMDALPEQAVMKKWWAYMGDIMEHNDDNSPVSQSLNKVFHLA</sequence>
<dbReference type="NCBIfam" id="TIGR02625">
    <property type="entry name" value="YiiL_rotase"/>
    <property type="match status" value="1"/>
</dbReference>
<dbReference type="InterPro" id="IPR011008">
    <property type="entry name" value="Dimeric_a/b-barrel"/>
</dbReference>
<dbReference type="UniPathway" id="UPA00125"/>
<dbReference type="OrthoDB" id="9799608at2"/>
<evidence type="ECO:0000256" key="5">
    <source>
        <dbReference type="HAMAP-Rule" id="MF_01663"/>
    </source>
</evidence>
<dbReference type="Gene3D" id="3.30.70.100">
    <property type="match status" value="1"/>
</dbReference>
<protein>
    <recommendedName>
        <fullName evidence="5 6">L-rhamnose mutarotase</fullName>
        <ecNumber evidence="5 6">5.1.3.32</ecNumber>
    </recommendedName>
    <alternativeName>
        <fullName evidence="5">Rhamnose 1-epimerase</fullName>
    </alternativeName>
    <alternativeName>
        <fullName evidence="5">Type-3 mutarotase</fullName>
    </alternativeName>
</protein>
<dbReference type="HAMAP" id="MF_01663">
    <property type="entry name" value="L_rham_rotase"/>
    <property type="match status" value="1"/>
</dbReference>
<dbReference type="EC" id="5.1.3.32" evidence="5 6"/>
<dbReference type="GO" id="GO:0062192">
    <property type="term" value="F:L-rhamnose mutarotase activity"/>
    <property type="evidence" value="ECO:0007669"/>
    <property type="project" value="UniProtKB-UniRule"/>
</dbReference>
<feature type="binding site" evidence="5">
    <location>
        <position position="41"/>
    </location>
    <ligand>
        <name>substrate</name>
    </ligand>
</feature>
<dbReference type="GO" id="GO:0005737">
    <property type="term" value="C:cytoplasm"/>
    <property type="evidence" value="ECO:0007669"/>
    <property type="project" value="UniProtKB-SubCell"/>
</dbReference>
<feature type="binding site" evidence="5">
    <location>
        <begin position="76"/>
        <end position="77"/>
    </location>
    <ligand>
        <name>substrate</name>
    </ligand>
</feature>
<comment type="function">
    <text evidence="5">Involved in the anomeric conversion of L-rhamnose.</text>
</comment>
<evidence type="ECO:0000256" key="6">
    <source>
        <dbReference type="NCBIfam" id="TIGR02625"/>
    </source>
</evidence>
<dbReference type="STRING" id="1656094.BFC18_16655"/>
<comment type="subcellular location">
    <subcellularLocation>
        <location evidence="5">Cytoplasm</location>
    </subcellularLocation>
</comment>
<evidence type="ECO:0000313" key="7">
    <source>
        <dbReference type="EMBL" id="OFC69698.1"/>
    </source>
</evidence>
<gene>
    <name evidence="5" type="primary">rhaM</name>
    <name evidence="7" type="ORF">BFC18_16655</name>
</gene>
<dbReference type="InterPro" id="IPR013448">
    <property type="entry name" value="L-rhamnose_mutarotase"/>
</dbReference>
<comment type="subunit">
    <text evidence="5">Homodimer.</text>
</comment>
<keyword evidence="2 5" id="KW-0413">Isomerase</keyword>
<dbReference type="PANTHER" id="PTHR34389:SF2">
    <property type="entry name" value="L-RHAMNOSE MUTAROTASE"/>
    <property type="match status" value="1"/>
</dbReference>
<dbReference type="SUPFAM" id="SSF54909">
    <property type="entry name" value="Dimeric alpha+beta barrel"/>
    <property type="match status" value="1"/>
</dbReference>
<comment type="catalytic activity">
    <reaction evidence="5">
        <text>alpha-L-rhamnose = beta-L-rhamnose</text>
        <dbReference type="Rhea" id="RHEA:25584"/>
        <dbReference type="ChEBI" id="CHEBI:27586"/>
        <dbReference type="ChEBI" id="CHEBI:27907"/>
        <dbReference type="EC" id="5.1.3.32"/>
    </reaction>
</comment>
<evidence type="ECO:0000256" key="3">
    <source>
        <dbReference type="ARBA" id="ARBA00023277"/>
    </source>
</evidence>
<keyword evidence="1 5" id="KW-0963">Cytoplasm</keyword>
<feature type="binding site" evidence="5">
    <location>
        <position position="18"/>
    </location>
    <ligand>
        <name>substrate</name>
    </ligand>
</feature>
<evidence type="ECO:0000256" key="2">
    <source>
        <dbReference type="ARBA" id="ARBA00023235"/>
    </source>
</evidence>
<evidence type="ECO:0000313" key="8">
    <source>
        <dbReference type="Proteomes" id="UP000175691"/>
    </source>
</evidence>
<evidence type="ECO:0000256" key="4">
    <source>
        <dbReference type="ARBA" id="ARBA00023308"/>
    </source>
</evidence>
<dbReference type="Proteomes" id="UP000175691">
    <property type="component" value="Unassembled WGS sequence"/>
</dbReference>
<dbReference type="EMBL" id="MDHN01000037">
    <property type="protein sequence ID" value="OFC69698.1"/>
    <property type="molecule type" value="Genomic_DNA"/>
</dbReference>
<feature type="active site" description="Proton donor" evidence="5">
    <location>
        <position position="22"/>
    </location>
</feature>
<dbReference type="AlphaFoldDB" id="A0A1E7Z849"/>
<evidence type="ECO:0000256" key="1">
    <source>
        <dbReference type="ARBA" id="ARBA00022490"/>
    </source>
</evidence>
<accession>A0A1E7Z849</accession>
<dbReference type="RefSeq" id="WP_070126496.1">
    <property type="nucleotide sequence ID" value="NZ_MDHN01000037.1"/>
</dbReference>
<dbReference type="PANTHER" id="PTHR34389">
    <property type="entry name" value="L-RHAMNOSE MUTAROTASE"/>
    <property type="match status" value="1"/>
</dbReference>
<comment type="caution">
    <text evidence="7">The sequence shown here is derived from an EMBL/GenBank/DDBJ whole genome shotgun (WGS) entry which is preliminary data.</text>
</comment>
<dbReference type="InterPro" id="IPR008000">
    <property type="entry name" value="Rham/fucose_mutarotase"/>
</dbReference>
<comment type="similarity">
    <text evidence="5">Belongs to the rhamnose mutarotase family.</text>
</comment>
<dbReference type="Pfam" id="PF05336">
    <property type="entry name" value="rhaM"/>
    <property type="match status" value="1"/>
</dbReference>
<keyword evidence="8" id="KW-1185">Reference proteome</keyword>
<reference evidence="7 8" key="1">
    <citation type="submission" date="2016-08" db="EMBL/GenBank/DDBJ databases">
        <authorList>
            <person name="Seilhamer J.J."/>
        </authorList>
    </citation>
    <scope>NUCLEOTIDE SEQUENCE [LARGE SCALE GENOMIC DNA]</scope>
    <source>
        <strain evidence="7 8">KCTC 42603</strain>
    </source>
</reference>
<comment type="pathway">
    <text evidence="5">Carbohydrate metabolism; L-rhamnose metabolism.</text>
</comment>
<organism evidence="7 8">
    <name type="scientific">Alteromonas confluentis</name>
    <dbReference type="NCBI Taxonomy" id="1656094"/>
    <lineage>
        <taxon>Bacteria</taxon>
        <taxon>Pseudomonadati</taxon>
        <taxon>Pseudomonadota</taxon>
        <taxon>Gammaproteobacteria</taxon>
        <taxon>Alteromonadales</taxon>
        <taxon>Alteromonadaceae</taxon>
        <taxon>Alteromonas/Salinimonas group</taxon>
        <taxon>Alteromonas</taxon>
    </lineage>
</organism>
<keyword evidence="3 5" id="KW-0119">Carbohydrate metabolism</keyword>